<dbReference type="Gene3D" id="6.10.260.10">
    <property type="match status" value="1"/>
</dbReference>
<dbReference type="PANTHER" id="PTHR10176:SF3">
    <property type="entry name" value="GLYCOGEN [STARCH] SYNTHASE"/>
    <property type="match status" value="1"/>
</dbReference>
<keyword evidence="4" id="KW-1185">Reference proteome</keyword>
<dbReference type="GO" id="GO:0004373">
    <property type="term" value="F:alpha-1,4-glucan glucosyltransferase (UDP-glucose donor) activity"/>
    <property type="evidence" value="ECO:0007669"/>
    <property type="project" value="UniProtKB-EC"/>
</dbReference>
<sequence>MRPDTLLFEIAWEVCNQIGGIFTYVKSRIPTMLDNYGEDYMLIGPYIPEKAKLDFRAIRDPEDSPLADAIQHVRNLGHEVHYGYWLLEEARPKVLLIKPTLHKHQSDEVKTRLWNRHQISSIDADPMVDQVIAFGEIIRIFLTELVSRIDINQDVLAHYHEWMSATSLIELVADKVRLATVFTTHGTMLGRYLAPNERQFYLNLPTYNWAEKAKEYGIEGKVMIERIAAKSAHVFVTSSSLIARECEVFLDRSPDSIIRSGISRKPGFGHEVFEKHLEKRSKIDAFVKALISPSYHVKIDKTLYFFTSGRYEYRNKGFDITLEAIARLNYELTRVKSDVTVVFFIISKQPFTHIRPEVLEAKQRYQDLQKICKRISAKLGPRIYTNVTGEKSLRLPDLNELVDDELKLTWRQAIALFKREGLPPVTTHQLRQEDEITNFLMQAGLNNNENDRVKVIYHPDFIDRATSLFSMDYLEFVRGCHLGVFPSSYEPWGYAPMETVMHGTPVITSDLSGFGQYIRSALDPEDSDEVKVLNRRYRSDEETIHQLTEILRSFVEAFDNQQYIPRSSLSKHLMDSLCWTELQRYYKEIYRLAMIRYQPVADLY</sequence>
<dbReference type="InterPro" id="IPR008631">
    <property type="entry name" value="Glycogen_synth"/>
</dbReference>
<dbReference type="EC" id="2.4.1.11" evidence="3"/>
<evidence type="ECO:0000313" key="3">
    <source>
        <dbReference type="EMBL" id="NIJ53952.1"/>
    </source>
</evidence>
<keyword evidence="1 3" id="KW-0328">Glycosyltransferase</keyword>
<dbReference type="Proteomes" id="UP001179181">
    <property type="component" value="Unassembled WGS sequence"/>
</dbReference>
<evidence type="ECO:0000313" key="4">
    <source>
        <dbReference type="Proteomes" id="UP001179181"/>
    </source>
</evidence>
<organism evidence="3 4">
    <name type="scientific">Dyadobacter arcticus</name>
    <dbReference type="NCBI Taxonomy" id="1078754"/>
    <lineage>
        <taxon>Bacteria</taxon>
        <taxon>Pseudomonadati</taxon>
        <taxon>Bacteroidota</taxon>
        <taxon>Cytophagia</taxon>
        <taxon>Cytophagales</taxon>
        <taxon>Spirosomataceae</taxon>
        <taxon>Dyadobacter</taxon>
    </lineage>
</organism>
<dbReference type="Pfam" id="PF05693">
    <property type="entry name" value="Glycogen_syn"/>
    <property type="match status" value="1"/>
</dbReference>
<dbReference type="EMBL" id="JAASQJ010000003">
    <property type="protein sequence ID" value="NIJ53952.1"/>
    <property type="molecule type" value="Genomic_DNA"/>
</dbReference>
<dbReference type="Gene3D" id="3.40.50.2000">
    <property type="entry name" value="Glycogen Phosphorylase B"/>
    <property type="match status" value="2"/>
</dbReference>
<keyword evidence="2 3" id="KW-0808">Transferase</keyword>
<evidence type="ECO:0000256" key="1">
    <source>
        <dbReference type="ARBA" id="ARBA00022676"/>
    </source>
</evidence>
<evidence type="ECO:0000256" key="2">
    <source>
        <dbReference type="ARBA" id="ARBA00022679"/>
    </source>
</evidence>
<comment type="caution">
    <text evidence="3">The sequence shown here is derived from an EMBL/GenBank/DDBJ whole genome shotgun (WGS) entry which is preliminary data.</text>
</comment>
<reference evidence="3 4" key="1">
    <citation type="submission" date="2020-03" db="EMBL/GenBank/DDBJ databases">
        <title>Genomic Encyclopedia of Type Strains, Phase IV (KMG-IV): sequencing the most valuable type-strain genomes for metagenomic binning, comparative biology and taxonomic classification.</title>
        <authorList>
            <person name="Goeker M."/>
        </authorList>
    </citation>
    <scope>NUCLEOTIDE SEQUENCE [LARGE SCALE GENOMIC DNA]</scope>
    <source>
        <strain evidence="3 4">DSM 102865</strain>
    </source>
</reference>
<dbReference type="RefSeq" id="WP_167271604.1">
    <property type="nucleotide sequence ID" value="NZ_JAASQJ010000003.1"/>
</dbReference>
<accession>A0ABX0UM22</accession>
<proteinExistence type="predicted"/>
<protein>
    <submittedName>
        <fullName evidence="3">Glycogen(Starch) synthase</fullName>
        <ecNumber evidence="3">2.4.1.11</ecNumber>
    </submittedName>
</protein>
<gene>
    <name evidence="3" type="ORF">FHS68_003134</name>
</gene>
<dbReference type="SUPFAM" id="SSF53756">
    <property type="entry name" value="UDP-Glycosyltransferase/glycogen phosphorylase"/>
    <property type="match status" value="1"/>
</dbReference>
<dbReference type="PANTHER" id="PTHR10176">
    <property type="entry name" value="GLYCOGEN SYNTHASE"/>
    <property type="match status" value="1"/>
</dbReference>
<name>A0ABX0UM22_9BACT</name>